<dbReference type="GO" id="GO:0046872">
    <property type="term" value="F:metal ion binding"/>
    <property type="evidence" value="ECO:0007669"/>
    <property type="project" value="UniProtKB-KW"/>
</dbReference>
<gene>
    <name evidence="4" type="ORF">MNBD_BACTEROID05-708</name>
</gene>
<dbReference type="NCBIfam" id="TIGR00282">
    <property type="entry name" value="TIGR00282 family metallophosphoesterase"/>
    <property type="match status" value="1"/>
</dbReference>
<name>A0A3B0TP33_9ZZZZ</name>
<dbReference type="EMBL" id="UOEN01000253">
    <property type="protein sequence ID" value="VAW15117.1"/>
    <property type="molecule type" value="Genomic_DNA"/>
</dbReference>
<evidence type="ECO:0000313" key="4">
    <source>
        <dbReference type="EMBL" id="VAW15117.1"/>
    </source>
</evidence>
<dbReference type="CDD" id="cd07382">
    <property type="entry name" value="MPP_DR1281"/>
    <property type="match status" value="1"/>
</dbReference>
<evidence type="ECO:0000256" key="1">
    <source>
        <dbReference type="ARBA" id="ARBA00022723"/>
    </source>
</evidence>
<organism evidence="4">
    <name type="scientific">hydrothermal vent metagenome</name>
    <dbReference type="NCBI Taxonomy" id="652676"/>
    <lineage>
        <taxon>unclassified sequences</taxon>
        <taxon>metagenomes</taxon>
        <taxon>ecological metagenomes</taxon>
    </lineage>
</organism>
<evidence type="ECO:0000256" key="2">
    <source>
        <dbReference type="ARBA" id="ARBA00022801"/>
    </source>
</evidence>
<sequence length="264" mass="28900">MNILCVGDVVGKPGRKAIECLLKEIVEEYSVDFIIVNAENSAGGAGLTPRIAKALLQYGCNVLTLGDHVWDQKELEEYLQEADSVIRPANIPSEAPGKGWCIKTTKSGIKVGVVNLLGRVFMRHLVACPFLTLKKIVQEIRQETPIIIVDMHAETTSEKVAIGHFIDGNVSVVFGTHTHIQTADEKILPGKTAYITDLGMTGPYDSVIGQNKDVIIKKFLTTMPIRFNVAQGEVKLSGIVVDVDELTGNANKIQRIQKLLLEKI</sequence>
<keyword evidence="1" id="KW-0479">Metal-binding</keyword>
<dbReference type="AlphaFoldDB" id="A0A3B0TP33"/>
<dbReference type="Pfam" id="PF13277">
    <property type="entry name" value="YmdB"/>
    <property type="match status" value="1"/>
</dbReference>
<dbReference type="InterPro" id="IPR029052">
    <property type="entry name" value="Metallo-depent_PP-like"/>
</dbReference>
<dbReference type="SUPFAM" id="SSF56300">
    <property type="entry name" value="Metallo-dependent phosphatases"/>
    <property type="match status" value="1"/>
</dbReference>
<proteinExistence type="predicted"/>
<dbReference type="PANTHER" id="PTHR36303:SF1">
    <property type="entry name" value="2',3'-CYCLIC-NUCLEOTIDE 2'-PHOSPHODIESTERASE"/>
    <property type="match status" value="1"/>
</dbReference>
<dbReference type="PANTHER" id="PTHR36303">
    <property type="entry name" value="2',3'-CYCLIC-NUCLEOTIDE 2'-PHOSPHODIESTERASE"/>
    <property type="match status" value="1"/>
</dbReference>
<protein>
    <submittedName>
        <fullName evidence="4">Uncharacterized protein YmdB</fullName>
    </submittedName>
</protein>
<reference evidence="4" key="1">
    <citation type="submission" date="2018-06" db="EMBL/GenBank/DDBJ databases">
        <authorList>
            <person name="Zhirakovskaya E."/>
        </authorList>
    </citation>
    <scope>NUCLEOTIDE SEQUENCE</scope>
</reference>
<dbReference type="Gene3D" id="3.60.21.10">
    <property type="match status" value="1"/>
</dbReference>
<evidence type="ECO:0000256" key="3">
    <source>
        <dbReference type="ARBA" id="ARBA00023004"/>
    </source>
</evidence>
<dbReference type="GO" id="GO:0004113">
    <property type="term" value="F:2',3'-cyclic-nucleotide 3'-phosphodiesterase activity"/>
    <property type="evidence" value="ECO:0007669"/>
    <property type="project" value="TreeGrafter"/>
</dbReference>
<keyword evidence="3" id="KW-0408">Iron</keyword>
<keyword evidence="2" id="KW-0378">Hydrolase</keyword>
<accession>A0A3B0TP33</accession>
<dbReference type="PIRSF" id="PIRSF004789">
    <property type="entry name" value="DR1281"/>
    <property type="match status" value="1"/>
</dbReference>
<dbReference type="FunFam" id="3.60.21.10:FF:000016">
    <property type="entry name" value="Putative metallophosphoesterase"/>
    <property type="match status" value="1"/>
</dbReference>
<dbReference type="InterPro" id="IPR005235">
    <property type="entry name" value="YmdB-like"/>
</dbReference>